<accession>A0A6G1VJD5</accession>
<keyword evidence="1" id="KW-0472">Membrane</keyword>
<dbReference type="PANTHER" id="PTHR32063">
    <property type="match status" value="1"/>
</dbReference>
<dbReference type="GO" id="GO:0005886">
    <property type="term" value="C:plasma membrane"/>
    <property type="evidence" value="ECO:0007669"/>
    <property type="project" value="TreeGrafter"/>
</dbReference>
<dbReference type="OrthoDB" id="9809409at2"/>
<feature type="transmembrane region" description="Helical" evidence="1">
    <location>
        <begin position="340"/>
        <end position="357"/>
    </location>
</feature>
<dbReference type="SUPFAM" id="SSF82714">
    <property type="entry name" value="Multidrug efflux transporter AcrB TolC docking domain, DN and DC subdomains"/>
    <property type="match status" value="1"/>
</dbReference>
<name>A0A6G1VJD5_9BACT</name>
<dbReference type="InterPro" id="IPR001036">
    <property type="entry name" value="Acrflvin-R"/>
</dbReference>
<keyword evidence="1" id="KW-0812">Transmembrane</keyword>
<keyword evidence="1" id="KW-1133">Transmembrane helix</keyword>
<dbReference type="Proteomes" id="UP000477980">
    <property type="component" value="Unassembled WGS sequence"/>
</dbReference>
<dbReference type="Gene3D" id="3.30.70.1430">
    <property type="entry name" value="Multidrug efflux transporter AcrB pore domain"/>
    <property type="match status" value="2"/>
</dbReference>
<dbReference type="Gene3D" id="3.30.70.1440">
    <property type="entry name" value="Multidrug efflux transporter AcrB pore domain"/>
    <property type="match status" value="1"/>
</dbReference>
<dbReference type="Gene3D" id="1.20.1640.10">
    <property type="entry name" value="Multidrug efflux transporter AcrB transmembrane domain"/>
    <property type="match status" value="3"/>
</dbReference>
<dbReference type="EMBL" id="VZAH01000042">
    <property type="protein sequence ID" value="MQP13617.1"/>
    <property type="molecule type" value="Genomic_DNA"/>
</dbReference>
<dbReference type="SUPFAM" id="SSF82866">
    <property type="entry name" value="Multidrug efflux transporter AcrB transmembrane domain"/>
    <property type="match status" value="2"/>
</dbReference>
<dbReference type="AlphaFoldDB" id="A0A6G1VJD5"/>
<dbReference type="GO" id="GO:0042910">
    <property type="term" value="F:xenobiotic transmembrane transporter activity"/>
    <property type="evidence" value="ECO:0007669"/>
    <property type="project" value="TreeGrafter"/>
</dbReference>
<dbReference type="Pfam" id="PF00873">
    <property type="entry name" value="ACR_tran"/>
    <property type="match status" value="2"/>
</dbReference>
<dbReference type="SUPFAM" id="SSF82693">
    <property type="entry name" value="Multidrug efflux transporter AcrB pore domain, PN1, PN2, PC1 and PC2 subdomains"/>
    <property type="match status" value="2"/>
</dbReference>
<comment type="caution">
    <text evidence="2">The sequence shown here is derived from an EMBL/GenBank/DDBJ whole genome shotgun (WGS) entry which is preliminary data.</text>
</comment>
<dbReference type="PANTHER" id="PTHR32063:SF0">
    <property type="entry name" value="SWARMING MOTILITY PROTEIN SWRC"/>
    <property type="match status" value="1"/>
</dbReference>
<dbReference type="Gene3D" id="3.30.70.1320">
    <property type="entry name" value="Multidrug efflux transporter AcrB pore domain like"/>
    <property type="match status" value="1"/>
</dbReference>
<feature type="transmembrane region" description="Helical" evidence="1">
    <location>
        <begin position="425"/>
        <end position="445"/>
    </location>
</feature>
<evidence type="ECO:0000313" key="2">
    <source>
        <dbReference type="EMBL" id="MQP13617.1"/>
    </source>
</evidence>
<feature type="transmembrane region" description="Helical" evidence="1">
    <location>
        <begin position="364"/>
        <end position="386"/>
    </location>
</feature>
<feature type="transmembrane region" description="Helical" evidence="1">
    <location>
        <begin position="7"/>
        <end position="26"/>
    </location>
</feature>
<protein>
    <submittedName>
        <fullName evidence="2">Efflux RND transporter permease subunit</fullName>
    </submittedName>
</protein>
<dbReference type="RefSeq" id="WP_153089484.1">
    <property type="nucleotide sequence ID" value="NZ_VZAH01000042.1"/>
</dbReference>
<sequence length="1059" mass="120599">MKLSSFSVILTFVILMIIGVALAPLIDVGTEPTPRQGKRMTIKYEWPHVSAKVVEQNLTSPIEGMVSALKGVESVSSKSYFGKSEIVVNLKENVDVSSVRFEISSLLRQSHERLPKGVSYPTLMGGEVVSGMASHNAQKLLLTYLVNADIQPELIKNFVKENVVRQLEAVDGVNKVEVTGTTDTYVEISYDPMALSAYGITSNDIANGIRNYIGQDEIIGTVMHTTAQGNQEKIALHLTTELFGKPLGEMPLKNIDGKVVYLNDLAAVQVKNQDPDSYYRVNGLNTVYINVYIPSDGKTVRMSDVVQEKMEQLKAGIHQKVYFQLSYDSAKQQREEMSKLLRRTLMSLAILLVFVWLTNRDWKYLAIVASTLAANLLIAIIVFWLFDIKLHIYSLAGITVSLGLIIDSTIVMVDHYGYYHNRKAFLSLLAAMLTTIGSMVVIFFLPKELQQDLYDFAWIVIINLVVSLVVALFFVPAIIDRWQYSSQRQHLRLGRVVVRCNRFYSRYIAFTSRRKWVYYVLLVLAFGIPFQFLPDRLGTDDEAYGMEQADEARLPWYDALYNQTLGNSTFVDKYKPLLSKYLGGTVQMFADYLDEDSRRGDENEEKVLHIRAQMPVGGTAVQLNPKMMIVEETLKKYKEIKEFVTRIDKRNGEIVVHFKQGVDKTSFPYRLENEVIGKVITIGGADWSTYGVSERGFSNALNLLYRSNRLTLSGYNYDQLYRLAEDVCRYMRKNPRVQDLTIETPGFENQEPEFFMDYKKEQMALYQVDVDDAHGSLENILMSSYVGYYKDNNIESDVYLKPLPQTSFDLWHVENEQVKVDSSELFVPEAMKMERREAKNVIPKKNQEYMLNVAFNVMGSYTYSSEYIDGVLKYFNKTLPVGYRCENTSYHRSINEKSNYWLLFLIVVIVFFICAIQFESVRQSLVIVSVIPVALIGSFLTFCFTEIPFGSGGFASLVLLIGIVVNSGIYILSQYNNMHRLSHRGKIRHYVRAFNHKIIPIFLTVSSTIVGLVPFFMDGKDEPFWFSFATGVTGGLLFSLPALIFIMPIFCKFGEKGKR</sequence>
<gene>
    <name evidence="2" type="ORF">F7D25_04140</name>
</gene>
<feature type="transmembrane region" description="Helical" evidence="1">
    <location>
        <begin position="1023"/>
        <end position="1050"/>
    </location>
</feature>
<dbReference type="Gene3D" id="3.30.2090.10">
    <property type="entry name" value="Multidrug efflux transporter AcrB TolC docking domain, DN and DC subdomains"/>
    <property type="match status" value="2"/>
</dbReference>
<organism evidence="2 3">
    <name type="scientific">Segatella copri</name>
    <dbReference type="NCBI Taxonomy" id="165179"/>
    <lineage>
        <taxon>Bacteria</taxon>
        <taxon>Pseudomonadati</taxon>
        <taxon>Bacteroidota</taxon>
        <taxon>Bacteroidia</taxon>
        <taxon>Bacteroidales</taxon>
        <taxon>Prevotellaceae</taxon>
        <taxon>Segatella</taxon>
    </lineage>
</organism>
<dbReference type="InterPro" id="IPR027463">
    <property type="entry name" value="AcrB_DN_DC_subdom"/>
</dbReference>
<proteinExistence type="predicted"/>
<feature type="transmembrane region" description="Helical" evidence="1">
    <location>
        <begin position="994"/>
        <end position="1017"/>
    </location>
</feature>
<feature type="transmembrane region" description="Helical" evidence="1">
    <location>
        <begin position="516"/>
        <end position="533"/>
    </location>
</feature>
<feature type="transmembrane region" description="Helical" evidence="1">
    <location>
        <begin position="457"/>
        <end position="479"/>
    </location>
</feature>
<feature type="transmembrane region" description="Helical" evidence="1">
    <location>
        <begin position="900"/>
        <end position="918"/>
    </location>
</feature>
<feature type="transmembrane region" description="Helical" evidence="1">
    <location>
        <begin position="925"/>
        <end position="947"/>
    </location>
</feature>
<feature type="transmembrane region" description="Helical" evidence="1">
    <location>
        <begin position="392"/>
        <end position="413"/>
    </location>
</feature>
<reference evidence="2 3" key="1">
    <citation type="submission" date="2019-09" db="EMBL/GenBank/DDBJ databases">
        <title>Distinct polysaccharide growth profiles of human intestinal Prevotella copri isolates.</title>
        <authorList>
            <person name="Fehlner-Peach H."/>
            <person name="Magnabosco C."/>
            <person name="Raghavan V."/>
            <person name="Scher J.U."/>
            <person name="Tett A."/>
            <person name="Cox L.M."/>
            <person name="Gottsegen C."/>
            <person name="Watters A."/>
            <person name="Wiltshire- Gordon J.D."/>
            <person name="Segata N."/>
            <person name="Bonneau R."/>
            <person name="Littman D.R."/>
        </authorList>
    </citation>
    <scope>NUCLEOTIDE SEQUENCE [LARGE SCALE GENOMIC DNA]</scope>
    <source>
        <strain evidence="3">iAA917</strain>
    </source>
</reference>
<evidence type="ECO:0000313" key="3">
    <source>
        <dbReference type="Proteomes" id="UP000477980"/>
    </source>
</evidence>
<feature type="transmembrane region" description="Helical" evidence="1">
    <location>
        <begin position="953"/>
        <end position="973"/>
    </location>
</feature>
<evidence type="ECO:0000256" key="1">
    <source>
        <dbReference type="SAM" id="Phobius"/>
    </source>
</evidence>